<dbReference type="EMBL" id="LBTI01000048">
    <property type="protein sequence ID" value="KKQ36525.1"/>
    <property type="molecule type" value="Genomic_DNA"/>
</dbReference>
<sequence length="82" mass="9117">MDSPDKLNIIKVKKILAEHLGIEPDDIELNDSLTEDLHMKPSDIVDFTVGLSSKGIETDKIDLTSIETLGDLLESLGYDIEY</sequence>
<reference evidence="2 3" key="1">
    <citation type="journal article" date="2015" name="Nature">
        <title>rRNA introns, odd ribosomes, and small enigmatic genomes across a large radiation of phyla.</title>
        <authorList>
            <person name="Brown C.T."/>
            <person name="Hug L.A."/>
            <person name="Thomas B.C."/>
            <person name="Sharon I."/>
            <person name="Castelle C.J."/>
            <person name="Singh A."/>
            <person name="Wilkins M.J."/>
            <person name="Williams K.H."/>
            <person name="Banfield J.F."/>
        </authorList>
    </citation>
    <scope>NUCLEOTIDE SEQUENCE [LARGE SCALE GENOMIC DNA]</scope>
</reference>
<feature type="domain" description="Carrier" evidence="1">
    <location>
        <begin position="11"/>
        <end position="74"/>
    </location>
</feature>
<comment type="caution">
    <text evidence="2">The sequence shown here is derived from an EMBL/GenBank/DDBJ whole genome shotgun (WGS) entry which is preliminary data.</text>
</comment>
<dbReference type="Gene3D" id="1.10.1200.10">
    <property type="entry name" value="ACP-like"/>
    <property type="match status" value="1"/>
</dbReference>
<dbReference type="InterPro" id="IPR036736">
    <property type="entry name" value="ACP-like_sf"/>
</dbReference>
<dbReference type="STRING" id="1618545.US53_C0048G0003"/>
<organism evidence="2 3">
    <name type="scientific">Candidatus Woesebacteria bacterium GW2011_GWA1_37_7</name>
    <dbReference type="NCBI Taxonomy" id="1618545"/>
    <lineage>
        <taxon>Bacteria</taxon>
        <taxon>Candidatus Woeseibacteriota</taxon>
    </lineage>
</organism>
<protein>
    <recommendedName>
        <fullName evidence="1">Carrier domain-containing protein</fullName>
    </recommendedName>
</protein>
<evidence type="ECO:0000259" key="1">
    <source>
        <dbReference type="Pfam" id="PF00550"/>
    </source>
</evidence>
<gene>
    <name evidence="2" type="ORF">US53_C0048G0003</name>
</gene>
<accession>A0A0G0HD92</accession>
<name>A0A0G0HD92_9BACT</name>
<dbReference type="AlphaFoldDB" id="A0A0G0HD92"/>
<proteinExistence type="predicted"/>
<dbReference type="SUPFAM" id="SSF47336">
    <property type="entry name" value="ACP-like"/>
    <property type="match status" value="1"/>
</dbReference>
<dbReference type="InterPro" id="IPR009081">
    <property type="entry name" value="PP-bd_ACP"/>
</dbReference>
<evidence type="ECO:0000313" key="2">
    <source>
        <dbReference type="EMBL" id="KKQ36525.1"/>
    </source>
</evidence>
<dbReference type="Proteomes" id="UP000034591">
    <property type="component" value="Unassembled WGS sequence"/>
</dbReference>
<evidence type="ECO:0000313" key="3">
    <source>
        <dbReference type="Proteomes" id="UP000034591"/>
    </source>
</evidence>
<dbReference type="Pfam" id="PF00550">
    <property type="entry name" value="PP-binding"/>
    <property type="match status" value="1"/>
</dbReference>